<dbReference type="GO" id="GO:0006887">
    <property type="term" value="P:exocytosis"/>
    <property type="evidence" value="ECO:0007669"/>
    <property type="project" value="TreeGrafter"/>
</dbReference>
<dbReference type="GO" id="GO:0005085">
    <property type="term" value="F:guanyl-nucleotide exchange factor activity"/>
    <property type="evidence" value="ECO:0007669"/>
    <property type="project" value="InterPro"/>
</dbReference>
<evidence type="ECO:0000313" key="4">
    <source>
        <dbReference type="Proteomes" id="UP000000709"/>
    </source>
</evidence>
<dbReference type="KEGG" id="spaa:SPAPADRAFT_61524"/>
<evidence type="ECO:0000256" key="2">
    <source>
        <dbReference type="SAM" id="MobiDB-lite"/>
    </source>
</evidence>
<accession>G3AN42</accession>
<dbReference type="EMBL" id="GL996502">
    <property type="protein sequence ID" value="EGW32456.1"/>
    <property type="molecule type" value="Genomic_DNA"/>
</dbReference>
<name>G3AN42_SPAPN</name>
<feature type="compositionally biased region" description="Basic and acidic residues" evidence="2">
    <location>
        <begin position="243"/>
        <end position="254"/>
    </location>
</feature>
<dbReference type="InterPro" id="IPR040351">
    <property type="entry name" value="RAB3IL/RAB3IP/Sec2"/>
</dbReference>
<dbReference type="AlphaFoldDB" id="G3AN42"/>
<evidence type="ECO:0000256" key="1">
    <source>
        <dbReference type="ARBA" id="ARBA00023054"/>
    </source>
</evidence>
<feature type="compositionally biased region" description="Basic and acidic residues" evidence="2">
    <location>
        <begin position="269"/>
        <end position="308"/>
    </location>
</feature>
<gene>
    <name evidence="3" type="ORF">SPAPADRAFT_61524</name>
</gene>
<dbReference type="InParanoid" id="G3AN42"/>
<dbReference type="GO" id="GO:0051286">
    <property type="term" value="C:cell tip"/>
    <property type="evidence" value="ECO:0007669"/>
    <property type="project" value="TreeGrafter"/>
</dbReference>
<dbReference type="PANTHER" id="PTHR14430">
    <property type="entry name" value="RABIN3-RELATED"/>
    <property type="match status" value="1"/>
</dbReference>
<dbReference type="Proteomes" id="UP000000709">
    <property type="component" value="Unassembled WGS sequence"/>
</dbReference>
<dbReference type="HOGENOM" id="CLU_708170_0_0_1"/>
<feature type="compositionally biased region" description="Basic and acidic residues" evidence="2">
    <location>
        <begin position="317"/>
        <end position="326"/>
    </location>
</feature>
<dbReference type="OrthoDB" id="1748564at2759"/>
<sequence length="390" mass="44061">METAIPTIPALPSTSTFLNRWQKGKNFWSSVCEGRVSIEPVKGTNESFKLAYRGSMSHVTPVAIRDSCSFCGESRNDNLEHARMHYFKILEPIGDDVIASYPLCNYCLIKLRNVCDLFAKLRVIKSNVFKLKPNSAFDDIATTTNTFGQFKRSTSGSIPKNGDESPVTTLSSTETLMNSQVQQIELDKVEESKLIKLYMMVLLVRLKIFWSKIGFWDNVDRISEINLDEIHYETFEYLIPKSESRASTADKNEGEQEEEQGAKVASETAKGETEDVDAGAHDDSRSDAEEFIDTQDKFEQSTVDEHAEQAPPANNENSHEQETKPEEESEPVESSESQDTQETQQERDEGEPGATEMYRSNSKKFRAKMDSDLDHTLEMLAENIEVNTVE</sequence>
<feature type="region of interest" description="Disordered" evidence="2">
    <location>
        <begin position="243"/>
        <end position="363"/>
    </location>
</feature>
<dbReference type="RefSeq" id="XP_007375732.1">
    <property type="nucleotide sequence ID" value="XM_007375670.1"/>
</dbReference>
<feature type="compositionally biased region" description="Low complexity" evidence="2">
    <location>
        <begin position="334"/>
        <end position="343"/>
    </location>
</feature>
<dbReference type="PANTHER" id="PTHR14430:SF0">
    <property type="entry name" value="SEC2P DOMAIN-CONTAINING PROTEIN"/>
    <property type="match status" value="1"/>
</dbReference>
<proteinExistence type="predicted"/>
<dbReference type="GeneID" id="18873936"/>
<dbReference type="CDD" id="cd21044">
    <property type="entry name" value="Rab11BD_RAB3IP_like"/>
    <property type="match status" value="1"/>
</dbReference>
<keyword evidence="4" id="KW-1185">Reference proteome</keyword>
<dbReference type="STRING" id="619300.G3AN42"/>
<reference evidence="3 4" key="1">
    <citation type="journal article" date="2011" name="Proc. Natl. Acad. Sci. U.S.A.">
        <title>Comparative genomics of xylose-fermenting fungi for enhanced biofuel production.</title>
        <authorList>
            <person name="Wohlbach D.J."/>
            <person name="Kuo A."/>
            <person name="Sato T.K."/>
            <person name="Potts K.M."/>
            <person name="Salamov A.A."/>
            <person name="LaButti K.M."/>
            <person name="Sun H."/>
            <person name="Clum A."/>
            <person name="Pangilinan J.L."/>
            <person name="Lindquist E.A."/>
            <person name="Lucas S."/>
            <person name="Lapidus A."/>
            <person name="Jin M."/>
            <person name="Gunawan C."/>
            <person name="Balan V."/>
            <person name="Dale B.E."/>
            <person name="Jeffries T.W."/>
            <person name="Zinkel R."/>
            <person name="Barry K.W."/>
            <person name="Grigoriev I.V."/>
            <person name="Gasch A.P."/>
        </authorList>
    </citation>
    <scope>NUCLEOTIDE SEQUENCE [LARGE SCALE GENOMIC DNA]</scope>
    <source>
        <strain evidence="4">NRRL Y-27907 / 11-Y1</strain>
    </source>
</reference>
<dbReference type="eggNOG" id="KOG4324">
    <property type="taxonomic scope" value="Eukaryota"/>
</dbReference>
<protein>
    <submittedName>
        <fullName evidence="3">Uncharacterized protein</fullName>
    </submittedName>
</protein>
<keyword evidence="1" id="KW-0175">Coiled coil</keyword>
<evidence type="ECO:0000313" key="3">
    <source>
        <dbReference type="EMBL" id="EGW32456.1"/>
    </source>
</evidence>
<organism evidence="4">
    <name type="scientific">Spathaspora passalidarum (strain NRRL Y-27907 / 11-Y1)</name>
    <dbReference type="NCBI Taxonomy" id="619300"/>
    <lineage>
        <taxon>Eukaryota</taxon>
        <taxon>Fungi</taxon>
        <taxon>Dikarya</taxon>
        <taxon>Ascomycota</taxon>
        <taxon>Saccharomycotina</taxon>
        <taxon>Pichiomycetes</taxon>
        <taxon>Debaryomycetaceae</taxon>
        <taxon>Spathaspora</taxon>
    </lineage>
</organism>
<dbReference type="GO" id="GO:0070319">
    <property type="term" value="C:Golgi to plasma membrane transport vesicle"/>
    <property type="evidence" value="ECO:0007669"/>
    <property type="project" value="TreeGrafter"/>
</dbReference>